<dbReference type="RefSeq" id="WP_216940656.1">
    <property type="nucleotide sequence ID" value="NZ_CP077062.1"/>
</dbReference>
<gene>
    <name evidence="6" type="primary">hypC</name>
    <name evidence="6" type="ORF">KRR39_02910</name>
</gene>
<dbReference type="InterPro" id="IPR051060">
    <property type="entry name" value="Carbamoyltrans_HypF-like"/>
</dbReference>
<evidence type="ECO:0000313" key="7">
    <source>
        <dbReference type="Proteomes" id="UP000683575"/>
    </source>
</evidence>
<dbReference type="GO" id="GO:0016743">
    <property type="term" value="F:carboxyl- or carbamoyltransferase activity"/>
    <property type="evidence" value="ECO:0007669"/>
    <property type="project" value="TreeGrafter"/>
</dbReference>
<dbReference type="GO" id="GO:0008270">
    <property type="term" value="F:zinc ion binding"/>
    <property type="evidence" value="ECO:0007669"/>
    <property type="project" value="InterPro"/>
</dbReference>
<dbReference type="InterPro" id="IPR011125">
    <property type="entry name" value="Znf_HypF"/>
</dbReference>
<comment type="similarity">
    <text evidence="1">Belongs to the HupF/HypC family.</text>
</comment>
<feature type="region of interest" description="Disordered" evidence="3">
    <location>
        <begin position="360"/>
        <end position="393"/>
    </location>
</feature>
<dbReference type="EC" id="3.6.1.7" evidence="2"/>
<feature type="active site" evidence="2">
    <location>
        <position position="97"/>
    </location>
</feature>
<name>A0A975SZH5_9ACTN</name>
<dbReference type="AlphaFoldDB" id="A0A975SZH5"/>
<dbReference type="PROSITE" id="PS51163">
    <property type="entry name" value="YRDC"/>
    <property type="match status" value="1"/>
</dbReference>
<protein>
    <recommendedName>
        <fullName evidence="2">acylphosphatase</fullName>
        <ecNumber evidence="2">3.6.1.7</ecNumber>
    </recommendedName>
</protein>
<dbReference type="PANTHER" id="PTHR42959">
    <property type="entry name" value="CARBAMOYLTRANSFERASE"/>
    <property type="match status" value="1"/>
</dbReference>
<evidence type="ECO:0000256" key="3">
    <source>
        <dbReference type="SAM" id="MobiDB-lite"/>
    </source>
</evidence>
<reference evidence="6" key="1">
    <citation type="submission" date="2021-06" db="EMBL/GenBank/DDBJ databases">
        <title>Complete genome sequence of Nocardioides sp. G188.</title>
        <authorList>
            <person name="Im W.-T."/>
        </authorList>
    </citation>
    <scope>NUCLEOTIDE SEQUENCE</scope>
    <source>
        <strain evidence="6">G188</strain>
    </source>
</reference>
<dbReference type="Proteomes" id="UP000683575">
    <property type="component" value="Chromosome"/>
</dbReference>
<accession>A0A975SZH5</accession>
<dbReference type="PROSITE" id="PS00150">
    <property type="entry name" value="ACYLPHOSPHATASE_1"/>
    <property type="match status" value="1"/>
</dbReference>
<feature type="domain" description="YrdC-like" evidence="5">
    <location>
        <begin position="276"/>
        <end position="393"/>
    </location>
</feature>
<dbReference type="InterPro" id="IPR001109">
    <property type="entry name" value="Hydrogenase_HupF/HypC"/>
</dbReference>
<evidence type="ECO:0000259" key="5">
    <source>
        <dbReference type="PROSITE" id="PS51163"/>
    </source>
</evidence>
<evidence type="ECO:0000259" key="4">
    <source>
        <dbReference type="PROSITE" id="PS51160"/>
    </source>
</evidence>
<dbReference type="GO" id="GO:0051604">
    <property type="term" value="P:protein maturation"/>
    <property type="evidence" value="ECO:0007669"/>
    <property type="project" value="TreeGrafter"/>
</dbReference>
<dbReference type="Pfam" id="PF01300">
    <property type="entry name" value="Sua5_yciO_yrdC"/>
    <property type="match status" value="1"/>
</dbReference>
<dbReference type="GO" id="GO:0003725">
    <property type="term" value="F:double-stranded RNA binding"/>
    <property type="evidence" value="ECO:0007669"/>
    <property type="project" value="InterPro"/>
</dbReference>
<sequence length="393" mass="41308">MCLGIPGRVVALADGYAGQVALVDVEGAQRQVNVGMLEAQPAPGDWVLIHMGFAVEAIDEAAARTALSGLQLMGSGRAARVRRRYDVFGLVQGVGFRPFVYVTASELGLAGSVCNTPSGVVVEVEGDPDAVDVFGRRLVDDAPPLAEVEGLHETDLPTRGGTGFSIEDSSGGAGRTLASPDVAVCEDCLAELADPLDRRYRHPFISCTNCGPRFTIITSLPYDRAATTMAGFEMCAACRAEYDDPGDRRFHAQPVACPDCGPTLALDGPGIHDTGDAAVRRTRELLADGQVVAVKGLGGYHLACDARNEDAVAELRRRKQRGAKPFAVMARDLAVAEGLVSMTEAERGLLTGPRKPVVLLPRPELSGAHSVGTDPPPDNSEGGRRGGRRAGVT</sequence>
<evidence type="ECO:0000256" key="2">
    <source>
        <dbReference type="PROSITE-ProRule" id="PRU00520"/>
    </source>
</evidence>
<dbReference type="EMBL" id="CP077062">
    <property type="protein sequence ID" value="QWZ08819.1"/>
    <property type="molecule type" value="Genomic_DNA"/>
</dbReference>
<keyword evidence="2" id="KW-0378">Hydrolase</keyword>
<keyword evidence="7" id="KW-1185">Reference proteome</keyword>
<evidence type="ECO:0000256" key="1">
    <source>
        <dbReference type="ARBA" id="ARBA00006018"/>
    </source>
</evidence>
<dbReference type="NCBIfam" id="TIGR00074">
    <property type="entry name" value="hypC_hupF"/>
    <property type="match status" value="1"/>
</dbReference>
<proteinExistence type="inferred from homology"/>
<dbReference type="InterPro" id="IPR001792">
    <property type="entry name" value="Acylphosphatase-like_dom"/>
</dbReference>
<dbReference type="PANTHER" id="PTHR42959:SF1">
    <property type="entry name" value="CARBAMOYLTRANSFERASE HYPF"/>
    <property type="match status" value="1"/>
</dbReference>
<dbReference type="Pfam" id="PF00708">
    <property type="entry name" value="Acylphosphatase"/>
    <property type="match status" value="1"/>
</dbReference>
<dbReference type="PROSITE" id="PS51160">
    <property type="entry name" value="ACYLPHOSPHATASE_3"/>
    <property type="match status" value="1"/>
</dbReference>
<feature type="active site" evidence="2">
    <location>
        <position position="115"/>
    </location>
</feature>
<dbReference type="InterPro" id="IPR006070">
    <property type="entry name" value="Sua5-like_dom"/>
</dbReference>
<dbReference type="GO" id="GO:0003998">
    <property type="term" value="F:acylphosphatase activity"/>
    <property type="evidence" value="ECO:0007669"/>
    <property type="project" value="UniProtKB-EC"/>
</dbReference>
<feature type="domain" description="Acylphosphatase-like" evidence="4">
    <location>
        <begin position="82"/>
        <end position="168"/>
    </location>
</feature>
<organism evidence="6 7">
    <name type="scientific">Nocardioides panacis</name>
    <dbReference type="NCBI Taxonomy" id="2849501"/>
    <lineage>
        <taxon>Bacteria</taxon>
        <taxon>Bacillati</taxon>
        <taxon>Actinomycetota</taxon>
        <taxon>Actinomycetes</taxon>
        <taxon>Propionibacteriales</taxon>
        <taxon>Nocardioidaceae</taxon>
        <taxon>Nocardioides</taxon>
    </lineage>
</organism>
<dbReference type="PROSITE" id="PS01097">
    <property type="entry name" value="HUPF_HYPC"/>
    <property type="match status" value="1"/>
</dbReference>
<dbReference type="InterPro" id="IPR019812">
    <property type="entry name" value="Hydgase_assmbl_chp_CS"/>
</dbReference>
<evidence type="ECO:0000313" key="6">
    <source>
        <dbReference type="EMBL" id="QWZ08819.1"/>
    </source>
</evidence>
<dbReference type="KEGG" id="nps:KRR39_02910"/>
<dbReference type="Pfam" id="PF01455">
    <property type="entry name" value="HupF_HypC"/>
    <property type="match status" value="1"/>
</dbReference>
<comment type="catalytic activity">
    <reaction evidence="2">
        <text>an acyl phosphate + H2O = a carboxylate + phosphate + H(+)</text>
        <dbReference type="Rhea" id="RHEA:14965"/>
        <dbReference type="ChEBI" id="CHEBI:15377"/>
        <dbReference type="ChEBI" id="CHEBI:15378"/>
        <dbReference type="ChEBI" id="CHEBI:29067"/>
        <dbReference type="ChEBI" id="CHEBI:43474"/>
        <dbReference type="ChEBI" id="CHEBI:59918"/>
        <dbReference type="EC" id="3.6.1.7"/>
    </reaction>
</comment>
<dbReference type="InterPro" id="IPR017968">
    <property type="entry name" value="Acylphosphatase_CS"/>
</dbReference>
<dbReference type="Pfam" id="PF07503">
    <property type="entry name" value="zf-HYPF"/>
    <property type="match status" value="2"/>
</dbReference>